<gene>
    <name evidence="3" type="ordered locus">CJA_1223</name>
</gene>
<feature type="domain" description="Lcl C-terminal" evidence="2">
    <location>
        <begin position="45"/>
        <end position="167"/>
    </location>
</feature>
<dbReference type="OrthoDB" id="9793251at2"/>
<dbReference type="RefSeq" id="WP_012486868.1">
    <property type="nucleotide sequence ID" value="NC_010995.1"/>
</dbReference>
<organism evidence="3 4">
    <name type="scientific">Cellvibrio japonicus (strain Ueda107)</name>
    <name type="common">Pseudomonas fluorescens subsp. cellulosa</name>
    <dbReference type="NCBI Taxonomy" id="498211"/>
    <lineage>
        <taxon>Bacteria</taxon>
        <taxon>Pseudomonadati</taxon>
        <taxon>Pseudomonadota</taxon>
        <taxon>Gammaproteobacteria</taxon>
        <taxon>Cellvibrionales</taxon>
        <taxon>Cellvibrionaceae</taxon>
        <taxon>Cellvibrio</taxon>
    </lineage>
</organism>
<feature type="chain" id="PRO_5002796498" description="Lcl C-terminal domain-containing protein" evidence="1">
    <location>
        <begin position="25"/>
        <end position="189"/>
    </location>
</feature>
<accession>B3PCA8</accession>
<dbReference type="PANTHER" id="PTHR35812:SF1">
    <property type="entry name" value="LIPOPROTEIN"/>
    <property type="match status" value="1"/>
</dbReference>
<reference evidence="3 4" key="1">
    <citation type="journal article" date="2008" name="J. Bacteriol.">
        <title>Insights into plant cell wall degradation from the genome sequence of the soil bacterium Cellvibrio japonicus.</title>
        <authorList>
            <person name="Deboy R.T."/>
            <person name="Mongodin E.F."/>
            <person name="Fouts D.E."/>
            <person name="Tailford L.E."/>
            <person name="Khouri H."/>
            <person name="Emerson J.B."/>
            <person name="Mohamoud Y."/>
            <person name="Watkins K."/>
            <person name="Henrissat B."/>
            <person name="Gilbert H.J."/>
            <person name="Nelson K.E."/>
        </authorList>
    </citation>
    <scope>NUCLEOTIDE SEQUENCE [LARGE SCALE GENOMIC DNA]</scope>
    <source>
        <strain evidence="3 4">Ueda107</strain>
    </source>
</reference>
<evidence type="ECO:0000259" key="2">
    <source>
        <dbReference type="Pfam" id="PF07603"/>
    </source>
</evidence>
<dbReference type="EMBL" id="CP000934">
    <property type="protein sequence ID" value="ACE84095.1"/>
    <property type="molecule type" value="Genomic_DNA"/>
</dbReference>
<feature type="signal peptide" evidence="1">
    <location>
        <begin position="1"/>
        <end position="24"/>
    </location>
</feature>
<dbReference type="KEGG" id="cja:CJA_1223"/>
<dbReference type="Proteomes" id="UP000001036">
    <property type="component" value="Chromosome"/>
</dbReference>
<keyword evidence="1" id="KW-0732">Signal</keyword>
<proteinExistence type="predicted"/>
<dbReference type="eggNOG" id="COG0515">
    <property type="taxonomic scope" value="Bacteria"/>
</dbReference>
<dbReference type="AlphaFoldDB" id="B3PCA8"/>
<dbReference type="InterPro" id="IPR011460">
    <property type="entry name" value="Lcl_C"/>
</dbReference>
<keyword evidence="4" id="KW-1185">Reference proteome</keyword>
<dbReference type="Pfam" id="PF07603">
    <property type="entry name" value="Lcl_C"/>
    <property type="match status" value="1"/>
</dbReference>
<name>B3PCA8_CELJU</name>
<dbReference type="HOGENOM" id="CLU_101405_1_0_6"/>
<evidence type="ECO:0000313" key="4">
    <source>
        <dbReference type="Proteomes" id="UP000001036"/>
    </source>
</evidence>
<evidence type="ECO:0000256" key="1">
    <source>
        <dbReference type="SAM" id="SignalP"/>
    </source>
</evidence>
<sequence length="189" mass="20900">MIFYKKFSLFFLCLLLAVTQNAAAECSNAIAPTAPGDDFIVHDDGTVTHKRTGLMWMRCAAGQIWDNGTCTGTLEGYIWQEALQAAEAHDFAGYSDWRLPNKNELASLVERQCYNPALNTAIFPLVPVDEYMPFLSSSPMPSLYGINGLFGVWVVDFIDGAVYANPHDGSWDEGVTTTPAFARFVRDVQ</sequence>
<dbReference type="PANTHER" id="PTHR35812">
    <property type="entry name" value="LIPOPROTEIN"/>
    <property type="match status" value="1"/>
</dbReference>
<evidence type="ECO:0000313" key="3">
    <source>
        <dbReference type="EMBL" id="ACE84095.1"/>
    </source>
</evidence>
<protein>
    <recommendedName>
        <fullName evidence="2">Lcl C-terminal domain-containing protein</fullName>
    </recommendedName>
</protein>